<evidence type="ECO:0000313" key="2">
    <source>
        <dbReference type="EMBL" id="KAF2440425.1"/>
    </source>
</evidence>
<dbReference type="EMBL" id="MU001507">
    <property type="protein sequence ID" value="KAF2440425.1"/>
    <property type="molecule type" value="Genomic_DNA"/>
</dbReference>
<dbReference type="OrthoDB" id="3795775at2759"/>
<keyword evidence="1" id="KW-0732">Signal</keyword>
<sequence length="139" mass="15385">MLLPHPFLLFLPLALALALPTTTPLTWLVSNFNLTIDRANRTSLTFRFHDPSPTHYTALTCVTNTTQAMHACGPNREVLYKISEGEVILRRRMSANSTSMGTARQGTNWVEGVNVTETEGGRVYARDEDWAFAVTSVSG</sequence>
<reference evidence="2" key="1">
    <citation type="journal article" date="2020" name="Stud. Mycol.">
        <title>101 Dothideomycetes genomes: a test case for predicting lifestyles and emergence of pathogens.</title>
        <authorList>
            <person name="Haridas S."/>
            <person name="Albert R."/>
            <person name="Binder M."/>
            <person name="Bloem J."/>
            <person name="Labutti K."/>
            <person name="Salamov A."/>
            <person name="Andreopoulos B."/>
            <person name="Baker S."/>
            <person name="Barry K."/>
            <person name="Bills G."/>
            <person name="Bluhm B."/>
            <person name="Cannon C."/>
            <person name="Castanera R."/>
            <person name="Culley D."/>
            <person name="Daum C."/>
            <person name="Ezra D."/>
            <person name="Gonzalez J."/>
            <person name="Henrissat B."/>
            <person name="Kuo A."/>
            <person name="Liang C."/>
            <person name="Lipzen A."/>
            <person name="Lutzoni F."/>
            <person name="Magnuson J."/>
            <person name="Mondo S."/>
            <person name="Nolan M."/>
            <person name="Ohm R."/>
            <person name="Pangilinan J."/>
            <person name="Park H.-J."/>
            <person name="Ramirez L."/>
            <person name="Alfaro M."/>
            <person name="Sun H."/>
            <person name="Tritt A."/>
            <person name="Yoshinaga Y."/>
            <person name="Zwiers L.-H."/>
            <person name="Turgeon B."/>
            <person name="Goodwin S."/>
            <person name="Spatafora J."/>
            <person name="Crous P."/>
            <person name="Grigoriev I."/>
        </authorList>
    </citation>
    <scope>NUCLEOTIDE SEQUENCE</scope>
    <source>
        <strain evidence="2">CBS 690.94</strain>
    </source>
</reference>
<evidence type="ECO:0008006" key="4">
    <source>
        <dbReference type="Google" id="ProtNLM"/>
    </source>
</evidence>
<feature type="chain" id="PRO_5040132338" description="AA1-like domain-containing protein" evidence="1">
    <location>
        <begin position="19"/>
        <end position="139"/>
    </location>
</feature>
<dbReference type="AlphaFoldDB" id="A0A9P4P8K7"/>
<feature type="signal peptide" evidence="1">
    <location>
        <begin position="1"/>
        <end position="18"/>
    </location>
</feature>
<keyword evidence="3" id="KW-1185">Reference proteome</keyword>
<organism evidence="2 3">
    <name type="scientific">Karstenula rhodostoma CBS 690.94</name>
    <dbReference type="NCBI Taxonomy" id="1392251"/>
    <lineage>
        <taxon>Eukaryota</taxon>
        <taxon>Fungi</taxon>
        <taxon>Dikarya</taxon>
        <taxon>Ascomycota</taxon>
        <taxon>Pezizomycotina</taxon>
        <taxon>Dothideomycetes</taxon>
        <taxon>Pleosporomycetidae</taxon>
        <taxon>Pleosporales</taxon>
        <taxon>Massarineae</taxon>
        <taxon>Didymosphaeriaceae</taxon>
        <taxon>Karstenula</taxon>
    </lineage>
</organism>
<protein>
    <recommendedName>
        <fullName evidence="4">AA1-like domain-containing protein</fullName>
    </recommendedName>
</protein>
<evidence type="ECO:0000313" key="3">
    <source>
        <dbReference type="Proteomes" id="UP000799764"/>
    </source>
</evidence>
<dbReference type="Proteomes" id="UP000799764">
    <property type="component" value="Unassembled WGS sequence"/>
</dbReference>
<proteinExistence type="predicted"/>
<accession>A0A9P4P8K7</accession>
<evidence type="ECO:0000256" key="1">
    <source>
        <dbReference type="SAM" id="SignalP"/>
    </source>
</evidence>
<gene>
    <name evidence="2" type="ORF">P171DRAFT_100542</name>
</gene>
<comment type="caution">
    <text evidence="2">The sequence shown here is derived from an EMBL/GenBank/DDBJ whole genome shotgun (WGS) entry which is preliminary data.</text>
</comment>
<name>A0A9P4P8K7_9PLEO</name>